<dbReference type="GO" id="GO:0005634">
    <property type="term" value="C:nucleus"/>
    <property type="evidence" value="ECO:0007669"/>
    <property type="project" value="UniProtKB-SubCell"/>
</dbReference>
<evidence type="ECO:0000256" key="7">
    <source>
        <dbReference type="ARBA" id="ARBA00023159"/>
    </source>
</evidence>
<dbReference type="EMBL" id="CAJNOI010002270">
    <property type="protein sequence ID" value="CAF1467242.1"/>
    <property type="molecule type" value="Genomic_DNA"/>
</dbReference>
<dbReference type="GO" id="GO:0000126">
    <property type="term" value="C:transcription factor TFIIIB complex"/>
    <property type="evidence" value="ECO:0007669"/>
    <property type="project" value="TreeGrafter"/>
</dbReference>
<keyword evidence="15" id="KW-1185">Reference proteome</keyword>
<dbReference type="InterPro" id="IPR000812">
    <property type="entry name" value="TFIIB"/>
</dbReference>
<dbReference type="Gene3D" id="1.20.5.650">
    <property type="entry name" value="Single helix bin"/>
    <property type="match status" value="1"/>
</dbReference>
<dbReference type="FunFam" id="1.10.472.10:FF:000007">
    <property type="entry name" value="Transcription factor IIIB 90 kDa subunit"/>
    <property type="match status" value="1"/>
</dbReference>
<feature type="region of interest" description="Disordered" evidence="11">
    <location>
        <begin position="372"/>
        <end position="391"/>
    </location>
</feature>
<feature type="region of interest" description="Disordered" evidence="11">
    <location>
        <begin position="430"/>
        <end position="454"/>
    </location>
</feature>
<evidence type="ECO:0000256" key="4">
    <source>
        <dbReference type="ARBA" id="ARBA00022771"/>
    </source>
</evidence>
<dbReference type="SUPFAM" id="SSF57783">
    <property type="entry name" value="Zinc beta-ribbon"/>
    <property type="match status" value="1"/>
</dbReference>
<dbReference type="InterPro" id="IPR013763">
    <property type="entry name" value="Cyclin-like_dom"/>
</dbReference>
<dbReference type="GO" id="GO:0017025">
    <property type="term" value="F:TBP-class protein binding"/>
    <property type="evidence" value="ECO:0007669"/>
    <property type="project" value="InterPro"/>
</dbReference>
<evidence type="ECO:0000313" key="14">
    <source>
        <dbReference type="EMBL" id="CAF1634818.1"/>
    </source>
</evidence>
<dbReference type="FunFam" id="1.10.472.10:FF:000002">
    <property type="entry name" value="Transcription factor IIIB 90 kDa subunit"/>
    <property type="match status" value="1"/>
</dbReference>
<keyword evidence="7" id="KW-0010">Activator</keyword>
<evidence type="ECO:0000256" key="6">
    <source>
        <dbReference type="ARBA" id="ARBA00023015"/>
    </source>
</evidence>
<comment type="similarity">
    <text evidence="2">Belongs to the TFIIB family.</text>
</comment>
<dbReference type="InterPro" id="IPR011665">
    <property type="entry name" value="BRF1_TBP-bd_dom"/>
</dbReference>
<dbReference type="OrthoDB" id="511529at2759"/>
<dbReference type="InterPro" id="IPR013150">
    <property type="entry name" value="TFIIB_cyclin"/>
</dbReference>
<dbReference type="Proteomes" id="UP000663832">
    <property type="component" value="Unassembled WGS sequence"/>
</dbReference>
<dbReference type="SMART" id="SM00385">
    <property type="entry name" value="CYCLIN"/>
    <property type="match status" value="2"/>
</dbReference>
<evidence type="ECO:0000313" key="13">
    <source>
        <dbReference type="EMBL" id="CAF1467242.1"/>
    </source>
</evidence>
<keyword evidence="3" id="KW-0479">Metal-binding</keyword>
<dbReference type="Pfam" id="PF00382">
    <property type="entry name" value="TFIIB"/>
    <property type="match status" value="2"/>
</dbReference>
<dbReference type="Pfam" id="PF07741">
    <property type="entry name" value="BRF1"/>
    <property type="match status" value="1"/>
</dbReference>
<dbReference type="PANTHER" id="PTHR11618:SF4">
    <property type="entry name" value="TRANSCRIPTION FACTOR IIIB 90 KDA SUBUNIT"/>
    <property type="match status" value="1"/>
</dbReference>
<evidence type="ECO:0000256" key="11">
    <source>
        <dbReference type="SAM" id="MobiDB-lite"/>
    </source>
</evidence>
<evidence type="ECO:0000256" key="9">
    <source>
        <dbReference type="ARBA" id="ARBA00023242"/>
    </source>
</evidence>
<accession>A0A816D8D4</accession>
<evidence type="ECO:0000256" key="3">
    <source>
        <dbReference type="ARBA" id="ARBA00022723"/>
    </source>
</evidence>
<feature type="compositionally biased region" description="Basic and acidic residues" evidence="11">
    <location>
        <begin position="444"/>
        <end position="454"/>
    </location>
</feature>
<gene>
    <name evidence="13" type="ORF">BJG266_LOCUS41315</name>
    <name evidence="14" type="ORF">QVE165_LOCUS58189</name>
</gene>
<dbReference type="CDD" id="cd20553">
    <property type="entry name" value="CYCLIN_TFIIIB90_rpt1"/>
    <property type="match status" value="1"/>
</dbReference>
<comment type="caution">
    <text evidence="14">The sequence shown here is derived from an EMBL/GenBank/DDBJ whole genome shotgun (WGS) entry which is preliminary data.</text>
</comment>
<dbReference type="GO" id="GO:0097550">
    <property type="term" value="C:transcription preinitiation complex"/>
    <property type="evidence" value="ECO:0007669"/>
    <property type="project" value="TreeGrafter"/>
</dbReference>
<evidence type="ECO:0000256" key="5">
    <source>
        <dbReference type="ARBA" id="ARBA00022833"/>
    </source>
</evidence>
<feature type="region of interest" description="Disordered" evidence="11">
    <location>
        <begin position="552"/>
        <end position="584"/>
    </location>
</feature>
<keyword evidence="4" id="KW-0863">Zinc-finger</keyword>
<feature type="domain" description="Cyclin-like" evidence="12">
    <location>
        <begin position="182"/>
        <end position="266"/>
    </location>
</feature>
<evidence type="ECO:0000256" key="1">
    <source>
        <dbReference type="ARBA" id="ARBA00004123"/>
    </source>
</evidence>
<dbReference type="Proteomes" id="UP000663877">
    <property type="component" value="Unassembled WGS sequence"/>
</dbReference>
<reference evidence="14" key="1">
    <citation type="submission" date="2021-02" db="EMBL/GenBank/DDBJ databases">
        <authorList>
            <person name="Nowell W R."/>
        </authorList>
    </citation>
    <scope>NUCLEOTIDE SEQUENCE</scope>
</reference>
<dbReference type="GO" id="GO:0001006">
    <property type="term" value="F:RNA polymerase III type 3 promoter sequence-specific DNA binding"/>
    <property type="evidence" value="ECO:0007669"/>
    <property type="project" value="TreeGrafter"/>
</dbReference>
<dbReference type="GO" id="GO:0070897">
    <property type="term" value="P:transcription preinitiation complex assembly"/>
    <property type="evidence" value="ECO:0007669"/>
    <property type="project" value="InterPro"/>
</dbReference>
<proteinExistence type="inferred from homology"/>
<protein>
    <recommendedName>
        <fullName evidence="10">B-related factor 1</fullName>
    </recommendedName>
</protein>
<keyword evidence="5" id="KW-0862">Zinc</keyword>
<dbReference type="GO" id="GO:0000995">
    <property type="term" value="F:RNA polymerase III general transcription initiation factor activity"/>
    <property type="evidence" value="ECO:0007669"/>
    <property type="project" value="TreeGrafter"/>
</dbReference>
<evidence type="ECO:0000313" key="15">
    <source>
        <dbReference type="Proteomes" id="UP000663832"/>
    </source>
</evidence>
<dbReference type="AlphaFoldDB" id="A0A816D8D4"/>
<dbReference type="GO" id="GO:0008270">
    <property type="term" value="F:zinc ion binding"/>
    <property type="evidence" value="ECO:0007669"/>
    <property type="project" value="UniProtKB-KW"/>
</dbReference>
<keyword evidence="9" id="KW-0539">Nucleus</keyword>
<dbReference type="SUPFAM" id="SSF47954">
    <property type="entry name" value="Cyclin-like"/>
    <property type="match status" value="2"/>
</dbReference>
<dbReference type="PANTHER" id="PTHR11618">
    <property type="entry name" value="TRANSCRIPTION INITIATION FACTOR IIB-RELATED"/>
    <property type="match status" value="1"/>
</dbReference>
<feature type="domain" description="Cyclin-like" evidence="12">
    <location>
        <begin position="88"/>
        <end position="169"/>
    </location>
</feature>
<organism evidence="14 15">
    <name type="scientific">Adineta steineri</name>
    <dbReference type="NCBI Taxonomy" id="433720"/>
    <lineage>
        <taxon>Eukaryota</taxon>
        <taxon>Metazoa</taxon>
        <taxon>Spiralia</taxon>
        <taxon>Gnathifera</taxon>
        <taxon>Rotifera</taxon>
        <taxon>Eurotatoria</taxon>
        <taxon>Bdelloidea</taxon>
        <taxon>Adinetida</taxon>
        <taxon>Adinetidae</taxon>
        <taxon>Adineta</taxon>
    </lineage>
</organism>
<dbReference type="Gene3D" id="1.10.472.10">
    <property type="entry name" value="Cyclin-like"/>
    <property type="match status" value="2"/>
</dbReference>
<evidence type="ECO:0000256" key="2">
    <source>
        <dbReference type="ARBA" id="ARBA00010857"/>
    </source>
</evidence>
<dbReference type="CDD" id="cd20554">
    <property type="entry name" value="CYCLIN_TFIIIB90_rpt2"/>
    <property type="match status" value="1"/>
</dbReference>
<dbReference type="EMBL" id="CAJNOM010002591">
    <property type="protein sequence ID" value="CAF1634818.1"/>
    <property type="molecule type" value="Genomic_DNA"/>
</dbReference>
<comment type="subcellular location">
    <subcellularLocation>
        <location evidence="1">Nucleus</location>
    </subcellularLocation>
</comment>
<keyword evidence="8" id="KW-0804">Transcription</keyword>
<evidence type="ECO:0000256" key="8">
    <source>
        <dbReference type="ARBA" id="ARBA00023163"/>
    </source>
</evidence>
<evidence type="ECO:0000259" key="12">
    <source>
        <dbReference type="SMART" id="SM00385"/>
    </source>
</evidence>
<feature type="compositionally biased region" description="Basic and acidic residues" evidence="11">
    <location>
        <begin position="552"/>
        <end position="561"/>
    </location>
</feature>
<feature type="compositionally biased region" description="Polar residues" evidence="11">
    <location>
        <begin position="653"/>
        <end position="665"/>
    </location>
</feature>
<evidence type="ECO:0000256" key="10">
    <source>
        <dbReference type="ARBA" id="ARBA00031009"/>
    </source>
</evidence>
<dbReference type="InterPro" id="IPR036915">
    <property type="entry name" value="Cyclin-like_sf"/>
</dbReference>
<sequence>MSSKACKCGGTEIDTDRARGVSVCTKCGEVIEDTCIVNEAELTETSGGGIQVIGQWLSNDDVRGASTGGMMGFNVRESRQITLQKARRGIMDIASNMRMNHHCIDAAFKIYKMALDHNLSRGNKASHLLSACLYIICRTEGTQHILLDFCDHVDADISVLARIYLRLARELCINVPHTDPSLLIPRYAAKLEFGDRTNAVSNTALRIVQRMKRDWLNIGRRSSGLCGSALLFAARMHNFNRTIQQIVDVVKISKATIIRRLQEFETTPTAQLNMKEFDTIELEEEQDPPAFSKAKRMTKLAQHEESFNIEQIEREIIDTQKQIDEQLEKLHKPRGQLAKYAKYVDLEKTVLTNEEDELIQKVLTNKATKRKLSIDDDGDDDNNGSPSTLTTAEIEPVPINENDMKWAANYIEEQQTQLILSLLDDIPKPIVNTNEDGDEDDDNEEKHKESDYKSLRPSLETMGIVPVTTSLNYATDNFNATTTNTTRHHHVVLDLPEWHPSIDLANEELDLTGIDDNEIEEMILTRDETKLKLKSWLRENKDWFLEEKRRQRNKEAAEQKKAGSSGMTAAQRRRRKKKAAAATAATNEINRVANSTTSHHHQLAGFNSLTPAGLAAAAHSALEAEKHSQDKRVSTKINYDVLKRLTMKKDGTEQVSTSPAMINTNESERTT</sequence>
<name>A0A816D8D4_9BILA</name>
<keyword evidence="6" id="KW-0805">Transcription regulation</keyword>
<feature type="region of interest" description="Disordered" evidence="11">
    <location>
        <begin position="650"/>
        <end position="671"/>
    </location>
</feature>